<accession>C5T1K6</accession>
<dbReference type="PATRIC" id="fig|573060.9.peg.4442"/>
<feature type="region of interest" description="Disordered" evidence="1">
    <location>
        <begin position="1"/>
        <end position="21"/>
    </location>
</feature>
<name>C5T1K6_ACIDE</name>
<evidence type="ECO:0000313" key="2">
    <source>
        <dbReference type="EMBL" id="EER61674.1"/>
    </source>
</evidence>
<comment type="caution">
    <text evidence="2">The sequence shown here is derived from an EMBL/GenBank/DDBJ whole genome shotgun (WGS) entry which is preliminary data.</text>
</comment>
<reference evidence="2 3" key="1">
    <citation type="submission" date="2009-05" db="EMBL/GenBank/DDBJ databases">
        <title>The draft genome of Acidovorax delafieldii 2AN.</title>
        <authorList>
            <consortium name="US DOE Joint Genome Institute (JGI-PGF)"/>
            <person name="Lucas S."/>
            <person name="Copeland A."/>
            <person name="Lapidus A."/>
            <person name="Glavina del Rio T."/>
            <person name="Tice H."/>
            <person name="Bruce D."/>
            <person name="Goodwin L."/>
            <person name="Pitluck S."/>
            <person name="Larimer F."/>
            <person name="Land M.L."/>
            <person name="Hauser L."/>
            <person name="Shelobolina E.S."/>
            <person name="Picardal F."/>
            <person name="Roden E."/>
            <person name="Emerson D."/>
        </authorList>
    </citation>
    <scope>NUCLEOTIDE SEQUENCE [LARGE SCALE GENOMIC DNA]</scope>
    <source>
        <strain evidence="2 3">2AN</strain>
    </source>
</reference>
<dbReference type="EMBL" id="ACQT01000012">
    <property type="protein sequence ID" value="EER61674.1"/>
    <property type="molecule type" value="Genomic_DNA"/>
</dbReference>
<sequence>MMNEQNNNPINGQSVSDDIDLGHDQQGVTEEAQRVADSIVQALDRTDSEGGKWKQRFEKKWGCQVLVGCKQRPLKVALMLLPIEEHPQKRGKRFKFLVKLPEVQNAAGVWPAIEARAERLEELGRFHKYIDWFFEGANIQKGSKRQRQVIDALLCDGPLIDATGFHLYGGHAGYLPWDHETSEGDRYLIDKPLETVLTEWIDHMEKQIVNPRERLKRDLSKIKFTLGEGKYFKRYDCAGLWSVEVDGVSFQGEWVCSTIDGKTIVLLAGHKHHLYINRLSPRLPPGTGSFRLGVEILFELTDQDFNARPGMLRIYEEMRVPPVYRSDDEELDDSTLAGLDYNTNA</sequence>
<protein>
    <submittedName>
        <fullName evidence="2">Uncharacterized protein</fullName>
    </submittedName>
</protein>
<evidence type="ECO:0000256" key="1">
    <source>
        <dbReference type="SAM" id="MobiDB-lite"/>
    </source>
</evidence>
<gene>
    <name evidence="2" type="ORF">AcdelDRAFT_0786</name>
</gene>
<feature type="compositionally biased region" description="Polar residues" evidence="1">
    <location>
        <begin position="1"/>
        <end position="16"/>
    </location>
</feature>
<keyword evidence="3" id="KW-1185">Reference proteome</keyword>
<proteinExistence type="predicted"/>
<organism evidence="2 3">
    <name type="scientific">Acidovorax delafieldii 2AN</name>
    <dbReference type="NCBI Taxonomy" id="573060"/>
    <lineage>
        <taxon>Bacteria</taxon>
        <taxon>Pseudomonadati</taxon>
        <taxon>Pseudomonadota</taxon>
        <taxon>Betaproteobacteria</taxon>
        <taxon>Burkholderiales</taxon>
        <taxon>Comamonadaceae</taxon>
        <taxon>Acidovorax</taxon>
    </lineage>
</organism>
<evidence type="ECO:0000313" key="3">
    <source>
        <dbReference type="Proteomes" id="UP000003856"/>
    </source>
</evidence>
<dbReference type="Proteomes" id="UP000003856">
    <property type="component" value="Unassembled WGS sequence"/>
</dbReference>
<dbReference type="RefSeq" id="WP_005793598.1">
    <property type="nucleotide sequence ID" value="NZ_ACQT01000012.1"/>
</dbReference>
<dbReference type="AlphaFoldDB" id="C5T1K6"/>